<dbReference type="Pfam" id="PF00497">
    <property type="entry name" value="SBP_bac_3"/>
    <property type="match status" value="1"/>
</dbReference>
<dbReference type="InterPro" id="IPR018313">
    <property type="entry name" value="SBP_3_CS"/>
</dbReference>
<dbReference type="PATRIC" id="fig|1035195.3.peg.303"/>
<dbReference type="EMBL" id="AMEM01000007">
    <property type="protein sequence ID" value="EKX92044.1"/>
    <property type="molecule type" value="Genomic_DNA"/>
</dbReference>
<dbReference type="PANTHER" id="PTHR35936">
    <property type="entry name" value="MEMBRANE-BOUND LYTIC MUREIN TRANSGLYCOSYLASE F"/>
    <property type="match status" value="1"/>
</dbReference>
<dbReference type="AlphaFoldDB" id="L1MM49"/>
<evidence type="ECO:0000313" key="6">
    <source>
        <dbReference type="EMBL" id="EKX92044.1"/>
    </source>
</evidence>
<comment type="similarity">
    <text evidence="2 4">Belongs to the bacterial solute-binding protein 3 family.</text>
</comment>
<accession>L1MM49</accession>
<proteinExistence type="inferred from homology"/>
<dbReference type="RefSeq" id="WP_006062023.1">
    <property type="nucleotide sequence ID" value="NZ_KB290822.1"/>
</dbReference>
<keyword evidence="3" id="KW-0732">Signal</keyword>
<evidence type="ECO:0000256" key="2">
    <source>
        <dbReference type="ARBA" id="ARBA00010333"/>
    </source>
</evidence>
<dbReference type="PANTHER" id="PTHR35936:SF17">
    <property type="entry name" value="ARGININE-BINDING EXTRACELLULAR PROTEIN ARTP"/>
    <property type="match status" value="1"/>
</dbReference>
<comment type="caution">
    <text evidence="6">The sequence shown here is derived from an EMBL/GenBank/DDBJ whole genome shotgun (WGS) entry which is preliminary data.</text>
</comment>
<dbReference type="Gene3D" id="3.40.190.10">
    <property type="entry name" value="Periplasmic binding protein-like II"/>
    <property type="match status" value="2"/>
</dbReference>
<comment type="subcellular location">
    <subcellularLocation>
        <location evidence="1">Cell envelope</location>
    </subcellularLocation>
</comment>
<dbReference type="InterPro" id="IPR001638">
    <property type="entry name" value="Solute-binding_3/MltF_N"/>
</dbReference>
<dbReference type="PROSITE" id="PS01039">
    <property type="entry name" value="SBP_BACTERIAL_3"/>
    <property type="match status" value="1"/>
</dbReference>
<dbReference type="CDD" id="cd01004">
    <property type="entry name" value="PBP2_MidA_like"/>
    <property type="match status" value="1"/>
</dbReference>
<evidence type="ECO:0000256" key="3">
    <source>
        <dbReference type="ARBA" id="ARBA00022729"/>
    </source>
</evidence>
<dbReference type="Proteomes" id="UP000010445">
    <property type="component" value="Unassembled WGS sequence"/>
</dbReference>
<dbReference type="eggNOG" id="COG0834">
    <property type="taxonomic scope" value="Bacteria"/>
</dbReference>
<gene>
    <name evidence="6" type="ORF">HMPREF9997_00328</name>
</gene>
<keyword evidence="7" id="KW-1185">Reference proteome</keyword>
<dbReference type="SUPFAM" id="SSF53850">
    <property type="entry name" value="Periplasmic binding protein-like II"/>
    <property type="match status" value="1"/>
</dbReference>
<protein>
    <submittedName>
        <fullName evidence="6">ABC transporter, substrate-binding protein, family 3</fullName>
    </submittedName>
</protein>
<dbReference type="STRING" id="1035195.HMPREF9997_00328"/>
<dbReference type="GO" id="GO:0030313">
    <property type="term" value="C:cell envelope"/>
    <property type="evidence" value="ECO:0007669"/>
    <property type="project" value="UniProtKB-SubCell"/>
</dbReference>
<dbReference type="SMART" id="SM00062">
    <property type="entry name" value="PBPb"/>
    <property type="match status" value="1"/>
</dbReference>
<evidence type="ECO:0000259" key="5">
    <source>
        <dbReference type="SMART" id="SM00062"/>
    </source>
</evidence>
<reference evidence="6 7" key="1">
    <citation type="submission" date="2012-05" db="EMBL/GenBank/DDBJ databases">
        <authorList>
            <person name="Weinstock G."/>
            <person name="Sodergren E."/>
            <person name="Lobos E.A."/>
            <person name="Fulton L."/>
            <person name="Fulton R."/>
            <person name="Courtney L."/>
            <person name="Fronick C."/>
            <person name="O'Laughlin M."/>
            <person name="Godfrey J."/>
            <person name="Wilson R.M."/>
            <person name="Miner T."/>
            <person name="Farmer C."/>
            <person name="Delehaunty K."/>
            <person name="Cordes M."/>
            <person name="Minx P."/>
            <person name="Tomlinson C."/>
            <person name="Chen J."/>
            <person name="Wollam A."/>
            <person name="Pepin K.H."/>
            <person name="Bhonagiri V."/>
            <person name="Zhang X."/>
            <person name="Suruliraj S."/>
            <person name="Warren W."/>
            <person name="Mitreva M."/>
            <person name="Mardis E.R."/>
            <person name="Wilson R.K."/>
        </authorList>
    </citation>
    <scope>NUCLEOTIDE SEQUENCE [LARGE SCALE GENOMIC DNA]</scope>
    <source>
        <strain evidence="6 7">F0235</strain>
    </source>
</reference>
<dbReference type="HOGENOM" id="CLU_019602_18_1_11"/>
<feature type="domain" description="Solute-binding protein family 3/N-terminal" evidence="5">
    <location>
        <begin position="83"/>
        <end position="308"/>
    </location>
</feature>
<name>L1MM49_9CORY</name>
<organism evidence="6 7">
    <name type="scientific">Corynebacterium durum F0235</name>
    <dbReference type="NCBI Taxonomy" id="1035195"/>
    <lineage>
        <taxon>Bacteria</taxon>
        <taxon>Bacillati</taxon>
        <taxon>Actinomycetota</taxon>
        <taxon>Actinomycetes</taxon>
        <taxon>Mycobacteriales</taxon>
        <taxon>Corynebacteriaceae</taxon>
        <taxon>Corynebacterium</taxon>
    </lineage>
</organism>
<evidence type="ECO:0000256" key="1">
    <source>
        <dbReference type="ARBA" id="ARBA00004196"/>
    </source>
</evidence>
<sequence length="324" mass="34236">MAIDQCWASRRELNRLTALSKLSSPTVFTRLMATVGCAALLCTTAACVTNDEAGLPDGWEPSSVSVDADARALVPPSVAKRGTLIIGSNPPFAPAEFKDSQGTMIGFDIDLARAVAETLGLKLEVREMDFNLILPAVAAGSLDFGASGFTDNEERRKNFTFVNYLTAGIQWAARPDNLINPDDACGRTVAVQRGTVSDTDDVVKRSEDCVAQGKPPITKLAFESSDAAATALILGRADALSADSPVTAYAVARSDGKIETVGSLSDAASYGWPVPKNSELTPALVAALDSLIRNGEYERIMKQWGIEEGLADQALVNGEPPTTP</sequence>
<evidence type="ECO:0000256" key="4">
    <source>
        <dbReference type="RuleBase" id="RU003744"/>
    </source>
</evidence>
<evidence type="ECO:0000313" key="7">
    <source>
        <dbReference type="Proteomes" id="UP000010445"/>
    </source>
</evidence>